<evidence type="ECO:0000313" key="2">
    <source>
        <dbReference type="EMBL" id="GMT34200.1"/>
    </source>
</evidence>
<proteinExistence type="predicted"/>
<reference evidence="2" key="1">
    <citation type="submission" date="2023-10" db="EMBL/GenBank/DDBJ databases">
        <title>Genome assembly of Pristionchus species.</title>
        <authorList>
            <person name="Yoshida K."/>
            <person name="Sommer R.J."/>
        </authorList>
    </citation>
    <scope>NUCLEOTIDE SEQUENCE</scope>
    <source>
        <strain evidence="2">RS5133</strain>
    </source>
</reference>
<comment type="caution">
    <text evidence="2">The sequence shown here is derived from an EMBL/GenBank/DDBJ whole genome shotgun (WGS) entry which is preliminary data.</text>
</comment>
<sequence>MAGKGPLPNPIPPQPLMTQNGAAMMMQQHQQMMYTGGYQQVPPSPYPSAPPTPCLAPMGAMPPHTPMYHAPPPTPMYPGAGYASGSSTPVHPNARSPARNRKATQGISVAASWMAQRGHLSAPGTPGPGSTYSPAGSVMSQAYSTMTGMNDDAMSVVSAVDGANLVELQPVVSHQTENIDPAQTNAIMQEAIAAATALGGPQQEQWTPAANAIYNMFRRVSPSQLHKEALATVVTNVCKAVHVVGSKAPDSVEEKLRALELRNRLFGILHQVSSSNRATRELMITVGSGTLGFQLFVQHTLHAMSDEPSHRDLMPVNNRLFLRAVAVLTNLLRDEGTEYYKGLVLMLKEDDNFFHYLFKRMINTQKPTAIELLCRMLRFGNRIKYRLKISQDSVMYLVNGTATHEGVFRRYLRKEEKNRKEEQSTIHNVLGITELLVRNDSARPTAHDDAIQKAFIDQNIFHYLERCMKLENPKLIDTALKAYANLASSRHLPDPMAADMARVMVEKCLHRRETKMQCAVIYTLTTVSRNRPDILRCIVDTQGFNYACHLINNYANQESLMGERNGTFVELIGNALDLCVAALRLDANSPDRYAQLWSAKGEKAGNVHFLFKTEFCSSLLNILVCGGVALKTSAVQLMATASLQHPFPADRFWPLLTEAHDSLPERRENISLALFNALNDSATTPSLALFRAAAELLALLVEEDMHATCLSVTARSHPNTQFPLNVLFCPALTTVTEQNQTTIEKLLKVCKHLVKDPELQQSWAAKRDNFMRLSMCGIYSIVQEAEEILNSLGTEGENDIYMSLASSFL</sequence>
<gene>
    <name evidence="2" type="ORF">PFISCL1PPCAC_25497</name>
</gene>
<dbReference type="InterPro" id="IPR016024">
    <property type="entry name" value="ARM-type_fold"/>
</dbReference>
<dbReference type="EMBL" id="BTSY01000006">
    <property type="protein sequence ID" value="GMT34200.1"/>
    <property type="molecule type" value="Genomic_DNA"/>
</dbReference>
<dbReference type="Proteomes" id="UP001432322">
    <property type="component" value="Unassembled WGS sequence"/>
</dbReference>
<feature type="region of interest" description="Disordered" evidence="1">
    <location>
        <begin position="79"/>
        <end position="100"/>
    </location>
</feature>
<evidence type="ECO:0000313" key="3">
    <source>
        <dbReference type="Proteomes" id="UP001432322"/>
    </source>
</evidence>
<dbReference type="AlphaFoldDB" id="A0AAV5WUH4"/>
<protein>
    <submittedName>
        <fullName evidence="2">Uncharacterized protein</fullName>
    </submittedName>
</protein>
<dbReference type="InterPro" id="IPR011989">
    <property type="entry name" value="ARM-like"/>
</dbReference>
<evidence type="ECO:0000256" key="1">
    <source>
        <dbReference type="SAM" id="MobiDB-lite"/>
    </source>
</evidence>
<dbReference type="SUPFAM" id="SSF48371">
    <property type="entry name" value="ARM repeat"/>
    <property type="match status" value="1"/>
</dbReference>
<accession>A0AAV5WUH4</accession>
<keyword evidence="3" id="KW-1185">Reference proteome</keyword>
<name>A0AAV5WUH4_9BILA</name>
<organism evidence="2 3">
    <name type="scientific">Pristionchus fissidentatus</name>
    <dbReference type="NCBI Taxonomy" id="1538716"/>
    <lineage>
        <taxon>Eukaryota</taxon>
        <taxon>Metazoa</taxon>
        <taxon>Ecdysozoa</taxon>
        <taxon>Nematoda</taxon>
        <taxon>Chromadorea</taxon>
        <taxon>Rhabditida</taxon>
        <taxon>Rhabditina</taxon>
        <taxon>Diplogasteromorpha</taxon>
        <taxon>Diplogasteroidea</taxon>
        <taxon>Neodiplogasteridae</taxon>
        <taxon>Pristionchus</taxon>
    </lineage>
</organism>
<dbReference type="Gene3D" id="1.25.10.10">
    <property type="entry name" value="Leucine-rich Repeat Variant"/>
    <property type="match status" value="1"/>
</dbReference>